<feature type="compositionally biased region" description="Low complexity" evidence="1">
    <location>
        <begin position="102"/>
        <end position="126"/>
    </location>
</feature>
<dbReference type="RefSeq" id="WP_354637668.1">
    <property type="nucleotide sequence ID" value="NZ_CP159872.1"/>
</dbReference>
<feature type="region of interest" description="Disordered" evidence="1">
    <location>
        <begin position="93"/>
        <end position="136"/>
    </location>
</feature>
<protein>
    <submittedName>
        <fullName evidence="3">Uncharacterized protein</fullName>
    </submittedName>
</protein>
<feature type="transmembrane region" description="Helical" evidence="2">
    <location>
        <begin position="67"/>
        <end position="85"/>
    </location>
</feature>
<feature type="transmembrane region" description="Helical" evidence="2">
    <location>
        <begin position="42"/>
        <end position="61"/>
    </location>
</feature>
<keyword evidence="2" id="KW-0812">Transmembrane</keyword>
<evidence type="ECO:0000313" key="3">
    <source>
        <dbReference type="EMBL" id="XCM77935.1"/>
    </source>
</evidence>
<proteinExistence type="predicted"/>
<gene>
    <name evidence="3" type="ORF">ABWK59_02810</name>
</gene>
<name>A0AAU8JNV5_9ACTN</name>
<accession>A0AAU8JNV5</accession>
<dbReference type="EMBL" id="CP159872">
    <property type="protein sequence ID" value="XCM77935.1"/>
    <property type="molecule type" value="Genomic_DNA"/>
</dbReference>
<dbReference type="AlphaFoldDB" id="A0AAU8JNV5"/>
<dbReference type="KEGG" id="kcm:ABWK59_02810"/>
<keyword evidence="2" id="KW-0472">Membrane</keyword>
<organism evidence="3">
    <name type="scientific">Kitasatospora camelliae</name>
    <dbReference type="NCBI Taxonomy" id="3156397"/>
    <lineage>
        <taxon>Bacteria</taxon>
        <taxon>Bacillati</taxon>
        <taxon>Actinomycetota</taxon>
        <taxon>Actinomycetes</taxon>
        <taxon>Kitasatosporales</taxon>
        <taxon>Streptomycetaceae</taxon>
        <taxon>Kitasatospora</taxon>
    </lineage>
</organism>
<feature type="transmembrane region" description="Helical" evidence="2">
    <location>
        <begin position="12"/>
        <end position="30"/>
    </location>
</feature>
<sequence>MNLDFGVEPLFSWYVVLLIISGFAMIGIGAMGSSGLSTGWRIFNGVAGVGFVGYGTYLGFIFEGGTYVIFFKAFILPVLMIVNFVRSLANRNQAPAAPQPPVQFQQPQAPVPPQAAAEAAPAQPQPTGTSGPTQAG</sequence>
<reference evidence="3" key="1">
    <citation type="submission" date="2024-06" db="EMBL/GenBank/DDBJ databases">
        <title>The genome sequences of Kitasatospora sp. strain HUAS MG31.</title>
        <authorList>
            <person name="Mo P."/>
        </authorList>
    </citation>
    <scope>NUCLEOTIDE SEQUENCE</scope>
    <source>
        <strain evidence="3">HUAS MG31</strain>
    </source>
</reference>
<evidence type="ECO:0000256" key="2">
    <source>
        <dbReference type="SAM" id="Phobius"/>
    </source>
</evidence>
<keyword evidence="2" id="KW-1133">Transmembrane helix</keyword>
<evidence type="ECO:0000256" key="1">
    <source>
        <dbReference type="SAM" id="MobiDB-lite"/>
    </source>
</evidence>
<feature type="compositionally biased region" description="Polar residues" evidence="1">
    <location>
        <begin position="127"/>
        <end position="136"/>
    </location>
</feature>